<evidence type="ECO:0000313" key="2">
    <source>
        <dbReference type="Proteomes" id="UP000077051"/>
    </source>
</evidence>
<evidence type="ECO:0000313" key="1">
    <source>
        <dbReference type="EMBL" id="OAC98187.1"/>
    </source>
</evidence>
<proteinExistence type="predicted"/>
<keyword evidence="2" id="KW-1185">Reference proteome</keyword>
<dbReference type="EMBL" id="AMYB01000011">
    <property type="protein sequence ID" value="OAC98187.1"/>
    <property type="molecule type" value="Genomic_DNA"/>
</dbReference>
<dbReference type="OrthoDB" id="2253830at2759"/>
<organism evidence="1 2">
    <name type="scientific">Mucor lusitanicus CBS 277.49</name>
    <dbReference type="NCBI Taxonomy" id="747725"/>
    <lineage>
        <taxon>Eukaryota</taxon>
        <taxon>Fungi</taxon>
        <taxon>Fungi incertae sedis</taxon>
        <taxon>Mucoromycota</taxon>
        <taxon>Mucoromycotina</taxon>
        <taxon>Mucoromycetes</taxon>
        <taxon>Mucorales</taxon>
        <taxon>Mucorineae</taxon>
        <taxon>Mucoraceae</taxon>
        <taxon>Mucor</taxon>
    </lineage>
</organism>
<reference evidence="1 2" key="1">
    <citation type="submission" date="2015-06" db="EMBL/GenBank/DDBJ databases">
        <title>Expansion of signal transduction pathways in fungi by whole-genome duplication.</title>
        <authorList>
            <consortium name="DOE Joint Genome Institute"/>
            <person name="Corrochano L.M."/>
            <person name="Kuo A."/>
            <person name="Marcet-Houben M."/>
            <person name="Polaino S."/>
            <person name="Salamov A."/>
            <person name="Villalobos J.M."/>
            <person name="Alvarez M.I."/>
            <person name="Avalos J."/>
            <person name="Benito E.P."/>
            <person name="Benoit I."/>
            <person name="Burger G."/>
            <person name="Camino L.P."/>
            <person name="Canovas D."/>
            <person name="Cerda-Olmedo E."/>
            <person name="Cheng J.-F."/>
            <person name="Dominguez A."/>
            <person name="Elias M."/>
            <person name="Eslava A.P."/>
            <person name="Glaser F."/>
            <person name="Grimwood J."/>
            <person name="Gutierrez G."/>
            <person name="Heitman J."/>
            <person name="Henrissat B."/>
            <person name="Iturriaga E.A."/>
            <person name="Lang B.F."/>
            <person name="Lavin J.L."/>
            <person name="Lee S."/>
            <person name="Li W."/>
            <person name="Lindquist E."/>
            <person name="Lopez-Garcia S."/>
            <person name="Luque E.M."/>
            <person name="Marcos A.T."/>
            <person name="Martin J."/>
            <person name="Mccluskey K."/>
            <person name="Medina H.R."/>
            <person name="Miralles-Duran A."/>
            <person name="Miyazaki A."/>
            <person name="Munoz-Torres E."/>
            <person name="Oguiza J.A."/>
            <person name="Ohm R."/>
            <person name="Olmedo M."/>
            <person name="Orejas M."/>
            <person name="Ortiz-Castellanos L."/>
            <person name="Pisabarro A.G."/>
            <person name="Rodriguez-Romero J."/>
            <person name="Ruiz-Herrera J."/>
            <person name="Ruiz-Vazquez R."/>
            <person name="Sanz C."/>
            <person name="Schackwitz W."/>
            <person name="Schmutz J."/>
            <person name="Shahriari M."/>
            <person name="Shelest E."/>
            <person name="Silva-Franco F."/>
            <person name="Soanes D."/>
            <person name="Syed K."/>
            <person name="Tagua V.G."/>
            <person name="Talbot N.J."/>
            <person name="Thon M."/>
            <person name="De Vries R.P."/>
            <person name="Wiebenga A."/>
            <person name="Yadav J.S."/>
            <person name="Braun E.L."/>
            <person name="Baker S."/>
            <person name="Garre V."/>
            <person name="Horwitz B."/>
            <person name="Torres-Martinez S."/>
            <person name="Idnurm A."/>
            <person name="Herrera-Estrella A."/>
            <person name="Gabaldon T."/>
            <person name="Grigoriev I.V."/>
        </authorList>
    </citation>
    <scope>NUCLEOTIDE SEQUENCE [LARGE SCALE GENOMIC DNA]</scope>
    <source>
        <strain evidence="1 2">CBS 277.49</strain>
    </source>
</reference>
<accession>A0A168GZ91</accession>
<protein>
    <submittedName>
        <fullName evidence="1">Uncharacterized protein</fullName>
    </submittedName>
</protein>
<dbReference type="Proteomes" id="UP000077051">
    <property type="component" value="Unassembled WGS sequence"/>
</dbReference>
<gene>
    <name evidence="1" type="ORF">MUCCIDRAFT_115708</name>
</gene>
<dbReference type="VEuPathDB" id="FungiDB:MUCCIDRAFT_115708"/>
<comment type="caution">
    <text evidence="1">The sequence shown here is derived from an EMBL/GenBank/DDBJ whole genome shotgun (WGS) entry which is preliminary data.</text>
</comment>
<name>A0A168GZ91_MUCCL</name>
<sequence>MDYLFTTRKSEIEVGCGECALVGGVQTTKELVDTGFKMPKVMRDMANSIFTKKIALVNDLTIVGFYIAGYVGRLDGIGPAYFPVIQDNINSLEHVLRLILNGRLIMQNEQAKIDRCQQTMPGRLDRQFDKIAPTFVPFVPVDKKKRRKV</sequence>
<dbReference type="AlphaFoldDB" id="A0A168GZ91"/>